<dbReference type="EMBL" id="BGPR01001238">
    <property type="protein sequence ID" value="GBM49050.1"/>
    <property type="molecule type" value="Genomic_DNA"/>
</dbReference>
<gene>
    <name evidence="2" type="ORF">AVEN_155812_1</name>
</gene>
<evidence type="ECO:0000256" key="1">
    <source>
        <dbReference type="SAM" id="MobiDB-lite"/>
    </source>
</evidence>
<dbReference type="OrthoDB" id="411823at2759"/>
<keyword evidence="3" id="KW-1185">Reference proteome</keyword>
<protein>
    <submittedName>
        <fullName evidence="2">Uncharacterized protein</fullName>
    </submittedName>
</protein>
<comment type="caution">
    <text evidence="2">The sequence shown here is derived from an EMBL/GenBank/DDBJ whole genome shotgun (WGS) entry which is preliminary data.</text>
</comment>
<name>A0A4Y2G5R3_ARAVE</name>
<proteinExistence type="predicted"/>
<evidence type="ECO:0000313" key="2">
    <source>
        <dbReference type="EMBL" id="GBM49050.1"/>
    </source>
</evidence>
<feature type="region of interest" description="Disordered" evidence="1">
    <location>
        <begin position="69"/>
        <end position="93"/>
    </location>
</feature>
<accession>A0A4Y2G5R3</accession>
<dbReference type="Proteomes" id="UP000499080">
    <property type="component" value="Unassembled WGS sequence"/>
</dbReference>
<sequence length="93" mass="10773">MNGFVHYKWVHWNEDVTGRRVFNISPRVSLHPMNWAREGIIFFTEHRPFQSTSKDLDSHATTSAHAEVLKHHSTMPQSAFSPSSTKSNTRMSY</sequence>
<organism evidence="2 3">
    <name type="scientific">Araneus ventricosus</name>
    <name type="common">Orbweaver spider</name>
    <name type="synonym">Epeira ventricosa</name>
    <dbReference type="NCBI Taxonomy" id="182803"/>
    <lineage>
        <taxon>Eukaryota</taxon>
        <taxon>Metazoa</taxon>
        <taxon>Ecdysozoa</taxon>
        <taxon>Arthropoda</taxon>
        <taxon>Chelicerata</taxon>
        <taxon>Arachnida</taxon>
        <taxon>Araneae</taxon>
        <taxon>Araneomorphae</taxon>
        <taxon>Entelegynae</taxon>
        <taxon>Araneoidea</taxon>
        <taxon>Araneidae</taxon>
        <taxon>Araneus</taxon>
    </lineage>
</organism>
<reference evidence="2 3" key="1">
    <citation type="journal article" date="2019" name="Sci. Rep.">
        <title>Orb-weaving spider Araneus ventricosus genome elucidates the spidroin gene catalogue.</title>
        <authorList>
            <person name="Kono N."/>
            <person name="Nakamura H."/>
            <person name="Ohtoshi R."/>
            <person name="Moran D.A.P."/>
            <person name="Shinohara A."/>
            <person name="Yoshida Y."/>
            <person name="Fujiwara M."/>
            <person name="Mori M."/>
            <person name="Tomita M."/>
            <person name="Arakawa K."/>
        </authorList>
    </citation>
    <scope>NUCLEOTIDE SEQUENCE [LARGE SCALE GENOMIC DNA]</scope>
</reference>
<dbReference type="AlphaFoldDB" id="A0A4Y2G5R3"/>
<evidence type="ECO:0000313" key="3">
    <source>
        <dbReference type="Proteomes" id="UP000499080"/>
    </source>
</evidence>
<feature type="compositionally biased region" description="Polar residues" evidence="1">
    <location>
        <begin position="74"/>
        <end position="93"/>
    </location>
</feature>